<dbReference type="Proteomes" id="UP000809440">
    <property type="component" value="Unassembled WGS sequence"/>
</dbReference>
<evidence type="ECO:0000313" key="3">
    <source>
        <dbReference type="Proteomes" id="UP000755667"/>
    </source>
</evidence>
<evidence type="ECO:0000313" key="4">
    <source>
        <dbReference type="Proteomes" id="UP000809440"/>
    </source>
</evidence>
<gene>
    <name evidence="1" type="ORF">JQX41_20015</name>
    <name evidence="2" type="ORF">JQX48_20035</name>
</gene>
<sequence>MRADDPQGLALVMQIGDQSPARFQPRQVDAMDGIDLGLMQQKDIAMPAMRGTATRQSQCHCTLINQNRV</sequence>
<protein>
    <submittedName>
        <fullName evidence="1">Uncharacterized protein</fullName>
    </submittedName>
</protein>
<name>A0A9Q2P112_9RHOB</name>
<organism evidence="1 3">
    <name type="scientific">Marivita cryptomonadis</name>
    <dbReference type="NCBI Taxonomy" id="505252"/>
    <lineage>
        <taxon>Bacteria</taxon>
        <taxon>Pseudomonadati</taxon>
        <taxon>Pseudomonadota</taxon>
        <taxon>Alphaproteobacteria</taxon>
        <taxon>Rhodobacterales</taxon>
        <taxon>Roseobacteraceae</taxon>
        <taxon>Marivita</taxon>
    </lineage>
</organism>
<dbReference type="Proteomes" id="UP000755667">
    <property type="component" value="Unassembled WGS sequence"/>
</dbReference>
<dbReference type="AlphaFoldDB" id="A0A9Q2P112"/>
<dbReference type="EMBL" id="JAFBXE010000017">
    <property type="protein sequence ID" value="MBM2414613.1"/>
    <property type="molecule type" value="Genomic_DNA"/>
</dbReference>
<accession>A0A9Q2P112</accession>
<comment type="caution">
    <text evidence="1">The sequence shown here is derived from an EMBL/GenBank/DDBJ whole genome shotgun (WGS) entry which is preliminary data.</text>
</comment>
<proteinExistence type="predicted"/>
<evidence type="ECO:0000313" key="1">
    <source>
        <dbReference type="EMBL" id="MBM2414613.1"/>
    </source>
</evidence>
<dbReference type="RefSeq" id="WP_171046008.1">
    <property type="nucleotide sequence ID" value="NZ_JAFBWU010000017.1"/>
</dbReference>
<evidence type="ECO:0000313" key="2">
    <source>
        <dbReference type="EMBL" id="MBM2419284.1"/>
    </source>
</evidence>
<reference evidence="1 4" key="1">
    <citation type="submission" date="2021-01" db="EMBL/GenBank/DDBJ databases">
        <title>Diatom-associated Roseobacters Show Island Model of Population Structure.</title>
        <authorList>
            <person name="Qu L."/>
            <person name="Feng X."/>
            <person name="Chen Y."/>
            <person name="Li L."/>
            <person name="Wang X."/>
            <person name="Hu Z."/>
            <person name="Wang H."/>
            <person name="Luo H."/>
        </authorList>
    </citation>
    <scope>NUCLEOTIDE SEQUENCE</scope>
    <source>
        <strain evidence="2 4">CC28-63</strain>
        <strain evidence="1">CC28-69</strain>
    </source>
</reference>
<dbReference type="EMBL" id="JAFBXF010000017">
    <property type="protein sequence ID" value="MBM2419284.1"/>
    <property type="molecule type" value="Genomic_DNA"/>
</dbReference>
<keyword evidence="4" id="KW-1185">Reference proteome</keyword>